<evidence type="ECO:0000259" key="1">
    <source>
        <dbReference type="Pfam" id="PF26348"/>
    </source>
</evidence>
<evidence type="ECO:0000313" key="2">
    <source>
        <dbReference type="EMBL" id="SHE47922.1"/>
    </source>
</evidence>
<dbReference type="AlphaFoldDB" id="A0A1M4TTZ9"/>
<keyword evidence="3" id="KW-1185">Reference proteome</keyword>
<evidence type="ECO:0000313" key="3">
    <source>
        <dbReference type="Proteomes" id="UP000184245"/>
    </source>
</evidence>
<dbReference type="OrthoDB" id="2068443at2"/>
<name>A0A1M4TTZ9_9CLOT</name>
<proteinExistence type="predicted"/>
<feature type="domain" description="ScoMcrA-like SRA" evidence="1">
    <location>
        <begin position="143"/>
        <end position="250"/>
    </location>
</feature>
<reference evidence="2 3" key="1">
    <citation type="submission" date="2016-11" db="EMBL/GenBank/DDBJ databases">
        <authorList>
            <person name="Jaros S."/>
            <person name="Januszkiewicz K."/>
            <person name="Wedrychowicz H."/>
        </authorList>
    </citation>
    <scope>NUCLEOTIDE SEQUENCE [LARGE SCALE GENOMIC DNA]</scope>
    <source>
        <strain evidence="2 3">DSM 17459</strain>
    </source>
</reference>
<organism evidence="2 3">
    <name type="scientific">Lactonifactor longoviformis DSM 17459</name>
    <dbReference type="NCBI Taxonomy" id="1122155"/>
    <lineage>
        <taxon>Bacteria</taxon>
        <taxon>Bacillati</taxon>
        <taxon>Bacillota</taxon>
        <taxon>Clostridia</taxon>
        <taxon>Eubacteriales</taxon>
        <taxon>Clostridiaceae</taxon>
        <taxon>Lactonifactor</taxon>
    </lineage>
</organism>
<dbReference type="InterPro" id="IPR058712">
    <property type="entry name" value="SRA_ScoMcrA"/>
</dbReference>
<dbReference type="RefSeq" id="WP_072848881.1">
    <property type="nucleotide sequence ID" value="NZ_FQVI01000002.1"/>
</dbReference>
<dbReference type="STRING" id="1122155.SAMN02745158_00585"/>
<dbReference type="EMBL" id="FQVI01000002">
    <property type="protein sequence ID" value="SHE47922.1"/>
    <property type="molecule type" value="Genomic_DNA"/>
</dbReference>
<protein>
    <recommendedName>
        <fullName evidence="1">ScoMcrA-like SRA domain-containing protein</fullName>
    </recommendedName>
</protein>
<dbReference type="Proteomes" id="UP000184245">
    <property type="component" value="Unassembled WGS sequence"/>
</dbReference>
<dbReference type="Pfam" id="PF26348">
    <property type="entry name" value="SRA_ScoMcrA"/>
    <property type="match status" value="1"/>
</dbReference>
<sequence length="256" mass="29435">MRIADILNIKVKHKVFGIGIITEVSDNHLTINFAAKESKFIYPDAFEQFIEAEDSSVQAEIMKEVNNKKLAAKMQQQAAEEARKTEEERHITDGQTVLVKRNRKGIEDGFGPDYNVRHLARQPVLTYQQVEEQFGIKIAGFGRGINRTSSTVVLISSVDKKKAGFVYHDHWTSDGDYMYSGEGKTGHQQMTIGNRAIVDAERDGKIIHLFVKFSPQEYYYQGVFSLVNYTYEDDKDESGNVRKEYKFRLRKQHLEE</sequence>
<accession>A0A1M4TTZ9</accession>
<gene>
    <name evidence="2" type="ORF">SAMN02745158_00585</name>
</gene>